<keyword evidence="1" id="KW-1133">Transmembrane helix</keyword>
<feature type="transmembrane region" description="Helical" evidence="1">
    <location>
        <begin position="42"/>
        <end position="58"/>
    </location>
</feature>
<feature type="transmembrane region" description="Helical" evidence="1">
    <location>
        <begin position="12"/>
        <end position="30"/>
    </location>
</feature>
<dbReference type="Gramene" id="ESR45051">
    <property type="protein sequence ID" value="ESR45051"/>
    <property type="gene ID" value="CICLE_v10002858mg"/>
</dbReference>
<keyword evidence="3" id="KW-1185">Reference proteome</keyword>
<evidence type="ECO:0000313" key="3">
    <source>
        <dbReference type="Proteomes" id="UP000030687"/>
    </source>
</evidence>
<dbReference type="KEGG" id="cic:CICLE_v10002858mg"/>
<protein>
    <submittedName>
        <fullName evidence="2">Uncharacterized protein</fullName>
    </submittedName>
</protein>
<dbReference type="Proteomes" id="UP000030687">
    <property type="component" value="Unassembled WGS sequence"/>
</dbReference>
<feature type="transmembrane region" description="Helical" evidence="1">
    <location>
        <begin position="70"/>
        <end position="91"/>
    </location>
</feature>
<organism evidence="2 3">
    <name type="scientific">Citrus clementina</name>
    <name type="common">Clementine</name>
    <name type="synonym">Citrus deliciosa x Citrus sinensis</name>
    <dbReference type="NCBI Taxonomy" id="85681"/>
    <lineage>
        <taxon>Eukaryota</taxon>
        <taxon>Viridiplantae</taxon>
        <taxon>Streptophyta</taxon>
        <taxon>Embryophyta</taxon>
        <taxon>Tracheophyta</taxon>
        <taxon>Spermatophyta</taxon>
        <taxon>Magnoliopsida</taxon>
        <taxon>eudicotyledons</taxon>
        <taxon>Gunneridae</taxon>
        <taxon>Pentapetalae</taxon>
        <taxon>rosids</taxon>
        <taxon>malvids</taxon>
        <taxon>Sapindales</taxon>
        <taxon>Rutaceae</taxon>
        <taxon>Aurantioideae</taxon>
        <taxon>Citrus</taxon>
    </lineage>
</organism>
<sequence length="122" mass="14236">MLAQNIRRPMIFASPILYQTVLISLISLLMSSVGRSLLPKIPLIYLLVWFGMLLGMWLELECYWKMVGCWVWVGLLLGVCIGVLECGCWSIPTRRGHYCWKSILKSYCWNISINLWKFCWVT</sequence>
<accession>V4T664</accession>
<dbReference type="EMBL" id="KI536799">
    <property type="protein sequence ID" value="ESR45051.1"/>
    <property type="molecule type" value="Genomic_DNA"/>
</dbReference>
<gene>
    <name evidence="2" type="ORF">CICLE_v10002858mg</name>
</gene>
<evidence type="ECO:0000256" key="1">
    <source>
        <dbReference type="SAM" id="Phobius"/>
    </source>
</evidence>
<proteinExistence type="predicted"/>
<evidence type="ECO:0000313" key="2">
    <source>
        <dbReference type="EMBL" id="ESR45051.1"/>
    </source>
</evidence>
<keyword evidence="1" id="KW-0812">Transmembrane</keyword>
<reference evidence="2 3" key="1">
    <citation type="submission" date="2013-10" db="EMBL/GenBank/DDBJ databases">
        <authorList>
            <consortium name="International Citrus Genome Consortium"/>
            <person name="Jenkins J."/>
            <person name="Schmutz J."/>
            <person name="Prochnik S."/>
            <person name="Rokhsar D."/>
            <person name="Gmitter F."/>
            <person name="Ollitrault P."/>
            <person name="Machado M."/>
            <person name="Talon M."/>
            <person name="Wincker P."/>
            <person name="Jaillon O."/>
            <person name="Morgante M."/>
        </authorList>
    </citation>
    <scope>NUCLEOTIDE SEQUENCE</scope>
    <source>
        <strain evidence="3">cv. Clemenules</strain>
    </source>
</reference>
<dbReference type="AlphaFoldDB" id="V4T664"/>
<keyword evidence="1" id="KW-0472">Membrane</keyword>
<name>V4T664_CITCL</name>
<dbReference type="InParanoid" id="V4T664"/>